<dbReference type="STRING" id="45351.A7SVC7"/>
<dbReference type="CDD" id="cd14420">
    <property type="entry name" value="CUE_AUP1"/>
    <property type="match status" value="1"/>
</dbReference>
<sequence length="442" mass="50513">MSSENVEISELFNLHRLPDGFSLFFLLFYAPIGLLLVVVRVFFSLQLMLMSFILPKDSFVRSLDKMCACNDFFLDQIVVCNNITHLDNVAMEIAVPSIMYEYMSPSPWLINKVLGYTTFGGTKEKENLNSRVTQLLTEIDVPLLVFPEESTTNGQKGVLKFNPWCFELYRTITPVTLEVKRPSFPDITKSTLSSSWCSDLFWFFFVPYTQFHIRFLPRMDRNHDQSVEEFSQEVQKAIATSLHLSATEFTAQDKNAYIKHLQQQQEEEAARQARQATAPPTLSRHTSSPYPAPSRDTRLLRMAQQVREVLPQVPIDVIQRDLSKSRCVDTTISNILEGRVPYTPEKPPQSATSSTSATPEESDDRRSQKEESDDRRSQKEVHGEAWSLMYHPHTITYTCNMTLVIFISERKSMISSETQGVEFTGARTRRDKADGGGGYIHT</sequence>
<dbReference type="SMART" id="SM00546">
    <property type="entry name" value="CUE"/>
    <property type="match status" value="1"/>
</dbReference>
<proteinExistence type="inferred from homology"/>
<dbReference type="Pfam" id="PF02845">
    <property type="entry name" value="CUE"/>
    <property type="match status" value="1"/>
</dbReference>
<feature type="compositionally biased region" description="Polar residues" evidence="9">
    <location>
        <begin position="278"/>
        <end position="289"/>
    </location>
</feature>
<evidence type="ECO:0000313" key="13">
    <source>
        <dbReference type="Proteomes" id="UP000001593"/>
    </source>
</evidence>
<evidence type="ECO:0000313" key="12">
    <source>
        <dbReference type="EMBL" id="EDO32349.1"/>
    </source>
</evidence>
<dbReference type="OMA" id="KWAMIEA"/>
<dbReference type="PANTHER" id="PTHR15486:SF96">
    <property type="entry name" value="LIPID DROPLET-REGULATING VLDL ASSEMBLY FACTOR AUP1"/>
    <property type="match status" value="1"/>
</dbReference>
<dbReference type="AlphaFoldDB" id="A7SVC7"/>
<dbReference type="InterPro" id="IPR048056">
    <property type="entry name" value="AUP1_CUE"/>
</dbReference>
<gene>
    <name evidence="12" type="ORF">NEMVEDRAFT_v1g247626</name>
</gene>
<dbReference type="HOGENOM" id="CLU_045696_0_0_1"/>
<dbReference type="Gene3D" id="1.10.8.10">
    <property type="entry name" value="DNA helicase RuvA subunit, C-terminal domain"/>
    <property type="match status" value="1"/>
</dbReference>
<dbReference type="FunFam" id="1.10.8.10:FF:000049">
    <property type="entry name" value="ancient ubiquitous protein 1 isoform X2"/>
    <property type="match status" value="1"/>
</dbReference>
<evidence type="ECO:0000256" key="5">
    <source>
        <dbReference type="ARBA" id="ARBA00023136"/>
    </source>
</evidence>
<evidence type="ECO:0000256" key="7">
    <source>
        <dbReference type="ARBA" id="ARBA00035685"/>
    </source>
</evidence>
<dbReference type="EMBL" id="DS469831">
    <property type="protein sequence ID" value="EDO32349.1"/>
    <property type="molecule type" value="Genomic_DNA"/>
</dbReference>
<evidence type="ECO:0000256" key="4">
    <source>
        <dbReference type="ARBA" id="ARBA00022824"/>
    </source>
</evidence>
<evidence type="ECO:0000256" key="3">
    <source>
        <dbReference type="ARBA" id="ARBA00022677"/>
    </source>
</evidence>
<feature type="region of interest" description="Disordered" evidence="9">
    <location>
        <begin position="261"/>
        <end position="295"/>
    </location>
</feature>
<dbReference type="SUPFAM" id="SSF69593">
    <property type="entry name" value="Glycerol-3-phosphate (1)-acyltransferase"/>
    <property type="match status" value="1"/>
</dbReference>
<evidence type="ECO:0000256" key="9">
    <source>
        <dbReference type="SAM" id="MobiDB-lite"/>
    </source>
</evidence>
<dbReference type="PROSITE" id="PS51140">
    <property type="entry name" value="CUE"/>
    <property type="match status" value="1"/>
</dbReference>
<dbReference type="GO" id="GO:0005789">
    <property type="term" value="C:endoplasmic reticulum membrane"/>
    <property type="evidence" value="ECO:0000318"/>
    <property type="project" value="GO_Central"/>
</dbReference>
<feature type="region of interest" description="Disordered" evidence="9">
    <location>
        <begin position="338"/>
        <end position="381"/>
    </location>
</feature>
<dbReference type="eggNOG" id="KOG2898">
    <property type="taxonomic scope" value="Eukaryota"/>
</dbReference>
<dbReference type="InterPro" id="IPR003892">
    <property type="entry name" value="CUE"/>
</dbReference>
<name>A7SVC7_NEMVE</name>
<accession>A7SVC7</accession>
<dbReference type="InParanoid" id="A7SVC7"/>
<comment type="similarity">
    <text evidence="6">Belongs to the AUP1 family.</text>
</comment>
<keyword evidence="10" id="KW-1133">Transmembrane helix</keyword>
<evidence type="ECO:0000259" key="11">
    <source>
        <dbReference type="PROSITE" id="PS51140"/>
    </source>
</evidence>
<keyword evidence="5 10" id="KW-0472">Membrane</keyword>
<keyword evidence="4" id="KW-0256">Endoplasmic reticulum</keyword>
<dbReference type="GO" id="GO:0005811">
    <property type="term" value="C:lipid droplet"/>
    <property type="evidence" value="ECO:0007669"/>
    <property type="project" value="UniProtKB-SubCell"/>
</dbReference>
<organism evidence="12 13">
    <name type="scientific">Nematostella vectensis</name>
    <name type="common">Starlet sea anemone</name>
    <dbReference type="NCBI Taxonomy" id="45351"/>
    <lineage>
        <taxon>Eukaryota</taxon>
        <taxon>Metazoa</taxon>
        <taxon>Cnidaria</taxon>
        <taxon>Anthozoa</taxon>
        <taxon>Hexacorallia</taxon>
        <taxon>Actiniaria</taxon>
        <taxon>Edwardsiidae</taxon>
        <taxon>Nematostella</taxon>
    </lineage>
</organism>
<dbReference type="GO" id="GO:0036503">
    <property type="term" value="P:ERAD pathway"/>
    <property type="evidence" value="ECO:0000318"/>
    <property type="project" value="GO_Central"/>
</dbReference>
<evidence type="ECO:0000256" key="10">
    <source>
        <dbReference type="SAM" id="Phobius"/>
    </source>
</evidence>
<keyword evidence="10" id="KW-0812">Transmembrane</keyword>
<feature type="domain" description="CUE" evidence="11">
    <location>
        <begin position="298"/>
        <end position="340"/>
    </location>
</feature>
<dbReference type="GO" id="GO:0043130">
    <property type="term" value="F:ubiquitin binding"/>
    <property type="evidence" value="ECO:0007669"/>
    <property type="project" value="InterPro"/>
</dbReference>
<dbReference type="PhylomeDB" id="A7SVC7"/>
<comment type="subcellular location">
    <subcellularLocation>
        <location evidence="1">Endoplasmic reticulum membrane</location>
        <topology evidence="1">Peripheral membrane protein</topology>
    </subcellularLocation>
    <subcellularLocation>
        <location evidence="2">Lipid droplet</location>
    </subcellularLocation>
</comment>
<dbReference type="Proteomes" id="UP000001593">
    <property type="component" value="Unassembled WGS sequence"/>
</dbReference>
<keyword evidence="13" id="KW-1185">Reference proteome</keyword>
<reference evidence="12 13" key="1">
    <citation type="journal article" date="2007" name="Science">
        <title>Sea anemone genome reveals ancestral eumetazoan gene repertoire and genomic organization.</title>
        <authorList>
            <person name="Putnam N.H."/>
            <person name="Srivastava M."/>
            <person name="Hellsten U."/>
            <person name="Dirks B."/>
            <person name="Chapman J."/>
            <person name="Salamov A."/>
            <person name="Terry A."/>
            <person name="Shapiro H."/>
            <person name="Lindquist E."/>
            <person name="Kapitonov V.V."/>
            <person name="Jurka J."/>
            <person name="Genikhovich G."/>
            <person name="Grigoriev I.V."/>
            <person name="Lucas S.M."/>
            <person name="Steele R.E."/>
            <person name="Finnerty J.R."/>
            <person name="Technau U."/>
            <person name="Martindale M.Q."/>
            <person name="Rokhsar D.S."/>
        </authorList>
    </citation>
    <scope>NUCLEOTIDE SEQUENCE [LARGE SCALE GENOMIC DNA]</scope>
    <source>
        <strain evidence="13">CH2 X CH6</strain>
    </source>
</reference>
<evidence type="ECO:0000256" key="2">
    <source>
        <dbReference type="ARBA" id="ARBA00004502"/>
    </source>
</evidence>
<keyword evidence="3" id="KW-0551">Lipid droplet</keyword>
<evidence type="ECO:0000256" key="8">
    <source>
        <dbReference type="ARBA" id="ARBA00035713"/>
    </source>
</evidence>
<feature type="compositionally biased region" description="Basic and acidic residues" evidence="9">
    <location>
        <begin position="363"/>
        <end position="381"/>
    </location>
</feature>
<feature type="transmembrane region" description="Helical" evidence="10">
    <location>
        <begin position="20"/>
        <end position="43"/>
    </location>
</feature>
<protein>
    <recommendedName>
        <fullName evidence="7">Lipid droplet-regulating VLDL assembly factor AUP1</fullName>
    </recommendedName>
    <alternativeName>
        <fullName evidence="8">Ancient ubiquitous protein 1</fullName>
    </alternativeName>
</protein>
<evidence type="ECO:0000256" key="6">
    <source>
        <dbReference type="ARBA" id="ARBA00035634"/>
    </source>
</evidence>
<evidence type="ECO:0000256" key="1">
    <source>
        <dbReference type="ARBA" id="ARBA00004406"/>
    </source>
</evidence>
<dbReference type="PANTHER" id="PTHR15486">
    <property type="entry name" value="ANCIENT UBIQUITOUS PROTEIN"/>
    <property type="match status" value="1"/>
</dbReference>
<feature type="compositionally biased region" description="Low complexity" evidence="9">
    <location>
        <begin position="348"/>
        <end position="359"/>
    </location>
</feature>